<dbReference type="Proteomes" id="UP001529235">
    <property type="component" value="Unassembled WGS sequence"/>
</dbReference>
<dbReference type="InterPro" id="IPR024078">
    <property type="entry name" value="LmbE-like_dom_sf"/>
</dbReference>
<sequence length="274" mass="30952">MQDLEKMINEILKLPESEALKTIVRSIVAPDFDKAFDNSRRVLCVAPHPDDCEVGAGGTIAALVKLGKDVFFAVLSDGCLGTSDPSLYPQKLAEIRRLEQEEAAKMLGVKNVFWLGYKDGYVPYNKEARAKLVTLIRFLKPDLILAPDPWLSYEAHPDHRNTGFLAAEATMVSSLPHYVEEDLLKGLEPWKPKYIAFYYTSKPNFYYDITNYIEAKLKALKIHKSQFEANWDMFEALIKFIAAVYGKRAGVKYAEAFKLLPTSLIHAVPFAEII</sequence>
<dbReference type="PANTHER" id="PTHR12993">
    <property type="entry name" value="N-ACETYLGLUCOSAMINYL-PHOSPHATIDYLINOSITOL DE-N-ACETYLASE-RELATED"/>
    <property type="match status" value="1"/>
</dbReference>
<comment type="caution">
    <text evidence="1">The sequence shown here is derived from an EMBL/GenBank/DDBJ whole genome shotgun (WGS) entry which is preliminary data.</text>
</comment>
<protein>
    <submittedName>
        <fullName evidence="1">PIG-L deacetylase family protein</fullName>
    </submittedName>
</protein>
<dbReference type="EMBL" id="JASNVW010000002">
    <property type="protein sequence ID" value="MDK6028649.1"/>
    <property type="molecule type" value="Genomic_DNA"/>
</dbReference>
<evidence type="ECO:0000313" key="1">
    <source>
        <dbReference type="EMBL" id="MDK6028649.1"/>
    </source>
</evidence>
<dbReference type="RefSeq" id="WP_285273748.1">
    <property type="nucleotide sequence ID" value="NZ_JASNVW010000002.1"/>
</dbReference>
<dbReference type="Gene3D" id="3.40.50.10320">
    <property type="entry name" value="LmbE-like"/>
    <property type="match status" value="1"/>
</dbReference>
<dbReference type="PANTHER" id="PTHR12993:SF11">
    <property type="entry name" value="N-ACETYLGLUCOSAMINYL-PHOSPHATIDYLINOSITOL DE-N-ACETYLASE"/>
    <property type="match status" value="1"/>
</dbReference>
<accession>A0ABD4Z606</accession>
<organism evidence="1 2">
    <name type="scientific">Ignisphaera cupida</name>
    <dbReference type="NCBI Taxonomy" id="3050454"/>
    <lineage>
        <taxon>Archaea</taxon>
        <taxon>Thermoproteota</taxon>
        <taxon>Thermoprotei</taxon>
        <taxon>Desulfurococcales</taxon>
        <taxon>Desulfurococcaceae</taxon>
        <taxon>Ignisphaera</taxon>
    </lineage>
</organism>
<keyword evidence="2" id="KW-1185">Reference proteome</keyword>
<dbReference type="AlphaFoldDB" id="A0ABD4Z606"/>
<proteinExistence type="predicted"/>
<dbReference type="InterPro" id="IPR003737">
    <property type="entry name" value="GlcNAc_PI_deacetylase-related"/>
</dbReference>
<dbReference type="SUPFAM" id="SSF102588">
    <property type="entry name" value="LmbE-like"/>
    <property type="match status" value="1"/>
</dbReference>
<gene>
    <name evidence="1" type="ORF">QPL79_04680</name>
</gene>
<dbReference type="Pfam" id="PF02585">
    <property type="entry name" value="PIG-L"/>
    <property type="match status" value="1"/>
</dbReference>
<reference evidence="1 2" key="1">
    <citation type="submission" date="2023-05" db="EMBL/GenBank/DDBJ databases">
        <title>A new hyperthermophilic archaea 'Ignisphaera cupida' sp. nov. and description of the family 'Ignisphaeraceae' fam. nov.</title>
        <authorList>
            <person name="Podosokorskaya O.A."/>
            <person name="Elcheninov A.G."/>
            <person name="Klukina A."/>
            <person name="Merkel A.Y."/>
        </authorList>
    </citation>
    <scope>NUCLEOTIDE SEQUENCE [LARGE SCALE GENOMIC DNA]</scope>
    <source>
        <strain evidence="1 2">4213-co</strain>
    </source>
</reference>
<evidence type="ECO:0000313" key="2">
    <source>
        <dbReference type="Proteomes" id="UP001529235"/>
    </source>
</evidence>
<name>A0ABD4Z606_9CREN</name>